<feature type="compositionally biased region" description="Polar residues" evidence="1">
    <location>
        <begin position="10"/>
        <end position="22"/>
    </location>
</feature>
<reference evidence="2" key="1">
    <citation type="submission" date="2023-08" db="EMBL/GenBank/DDBJ databases">
        <authorList>
            <person name="Alioto T."/>
            <person name="Alioto T."/>
            <person name="Gomez Garrido J."/>
        </authorList>
    </citation>
    <scope>NUCLEOTIDE SEQUENCE</scope>
</reference>
<keyword evidence="3" id="KW-1185">Reference proteome</keyword>
<dbReference type="AlphaFoldDB" id="A0AAV1GGZ6"/>
<dbReference type="EMBL" id="OY660877">
    <property type="protein sequence ID" value="CAJ1072061.1"/>
    <property type="molecule type" value="Genomic_DNA"/>
</dbReference>
<protein>
    <submittedName>
        <fullName evidence="2">Uncharacterized protein</fullName>
    </submittedName>
</protein>
<feature type="region of interest" description="Disordered" evidence="1">
    <location>
        <begin position="1"/>
        <end position="51"/>
    </location>
</feature>
<evidence type="ECO:0000256" key="1">
    <source>
        <dbReference type="SAM" id="MobiDB-lite"/>
    </source>
</evidence>
<proteinExistence type="predicted"/>
<accession>A0AAV1GGZ6</accession>
<name>A0AAV1GGZ6_XYRNO</name>
<sequence>MFRVVKTVTVPGSGSDKSSTTPPAVIHHIPDSTSPAQSDGQPISESSNTGLPVLTNHYDSFSFGSAQFRASLTIHK</sequence>
<evidence type="ECO:0000313" key="2">
    <source>
        <dbReference type="EMBL" id="CAJ1072061.1"/>
    </source>
</evidence>
<feature type="compositionally biased region" description="Polar residues" evidence="1">
    <location>
        <begin position="31"/>
        <end position="50"/>
    </location>
</feature>
<dbReference type="Proteomes" id="UP001178508">
    <property type="component" value="Chromosome 14"/>
</dbReference>
<evidence type="ECO:0000313" key="3">
    <source>
        <dbReference type="Proteomes" id="UP001178508"/>
    </source>
</evidence>
<gene>
    <name evidence="2" type="ORF">XNOV1_A012583</name>
</gene>
<organism evidence="2 3">
    <name type="scientific">Xyrichtys novacula</name>
    <name type="common">Pearly razorfish</name>
    <name type="synonym">Hemipteronotus novacula</name>
    <dbReference type="NCBI Taxonomy" id="13765"/>
    <lineage>
        <taxon>Eukaryota</taxon>
        <taxon>Metazoa</taxon>
        <taxon>Chordata</taxon>
        <taxon>Craniata</taxon>
        <taxon>Vertebrata</taxon>
        <taxon>Euteleostomi</taxon>
        <taxon>Actinopterygii</taxon>
        <taxon>Neopterygii</taxon>
        <taxon>Teleostei</taxon>
        <taxon>Neoteleostei</taxon>
        <taxon>Acanthomorphata</taxon>
        <taxon>Eupercaria</taxon>
        <taxon>Labriformes</taxon>
        <taxon>Labridae</taxon>
        <taxon>Xyrichtys</taxon>
    </lineage>
</organism>